<evidence type="ECO:0000256" key="4">
    <source>
        <dbReference type="ARBA" id="ARBA00022898"/>
    </source>
</evidence>
<dbReference type="InterPro" id="IPR015424">
    <property type="entry name" value="PyrdxlP-dep_Trfase"/>
</dbReference>
<dbReference type="InterPro" id="IPR002129">
    <property type="entry name" value="PyrdxlP-dep_de-COase"/>
</dbReference>
<evidence type="ECO:0000256" key="2">
    <source>
        <dbReference type="ARBA" id="ARBA00009533"/>
    </source>
</evidence>
<dbReference type="PANTHER" id="PTHR45677:SF8">
    <property type="entry name" value="CYSTEINE SULFINIC ACID DECARBOXYLASE"/>
    <property type="match status" value="1"/>
</dbReference>
<dbReference type="Pfam" id="PF00282">
    <property type="entry name" value="Pyridoxal_deC"/>
    <property type="match status" value="1"/>
</dbReference>
<proteinExistence type="inferred from homology"/>
<dbReference type="Gene3D" id="3.90.1150.170">
    <property type="match status" value="1"/>
</dbReference>
<dbReference type="GO" id="GO:0016831">
    <property type="term" value="F:carboxy-lyase activity"/>
    <property type="evidence" value="ECO:0007669"/>
    <property type="project" value="UniProtKB-KW"/>
</dbReference>
<name>A0A7S0GKL9_9STRA</name>
<accession>A0A7S0GKL9</accession>
<comment type="similarity">
    <text evidence="2 7">Belongs to the group II decarboxylase family.</text>
</comment>
<dbReference type="GO" id="GO:0030170">
    <property type="term" value="F:pyridoxal phosphate binding"/>
    <property type="evidence" value="ECO:0007669"/>
    <property type="project" value="InterPro"/>
</dbReference>
<keyword evidence="4 6" id="KW-0663">Pyridoxal phosphate</keyword>
<evidence type="ECO:0000256" key="3">
    <source>
        <dbReference type="ARBA" id="ARBA00022793"/>
    </source>
</evidence>
<evidence type="ECO:0000256" key="6">
    <source>
        <dbReference type="PIRSR" id="PIRSR602129-50"/>
    </source>
</evidence>
<keyword evidence="5 7" id="KW-0456">Lyase</keyword>
<evidence type="ECO:0000256" key="7">
    <source>
        <dbReference type="RuleBase" id="RU000382"/>
    </source>
</evidence>
<dbReference type="InterPro" id="IPR015421">
    <property type="entry name" value="PyrdxlP-dep_Trfase_major"/>
</dbReference>
<dbReference type="EMBL" id="HBEL01047572">
    <property type="protein sequence ID" value="CAD8425872.1"/>
    <property type="molecule type" value="Transcribed_RNA"/>
</dbReference>
<evidence type="ECO:0000256" key="1">
    <source>
        <dbReference type="ARBA" id="ARBA00001933"/>
    </source>
</evidence>
<dbReference type="Gene3D" id="3.40.640.10">
    <property type="entry name" value="Type I PLP-dependent aspartate aminotransferase-like (Major domain)"/>
    <property type="match status" value="1"/>
</dbReference>
<organism evidence="8">
    <name type="scientific">Proboscia inermis</name>
    <dbReference type="NCBI Taxonomy" id="420281"/>
    <lineage>
        <taxon>Eukaryota</taxon>
        <taxon>Sar</taxon>
        <taxon>Stramenopiles</taxon>
        <taxon>Ochrophyta</taxon>
        <taxon>Bacillariophyta</taxon>
        <taxon>Coscinodiscophyceae</taxon>
        <taxon>Rhizosoleniophycidae</taxon>
        <taxon>Rhizosoleniales</taxon>
        <taxon>Rhizosoleniaceae</taxon>
        <taxon>Proboscia</taxon>
    </lineage>
</organism>
<dbReference type="PROSITE" id="PS00392">
    <property type="entry name" value="DDC_GAD_HDC_YDC"/>
    <property type="match status" value="1"/>
</dbReference>
<evidence type="ECO:0000313" key="8">
    <source>
        <dbReference type="EMBL" id="CAD8425872.1"/>
    </source>
</evidence>
<gene>
    <name evidence="8" type="ORF">PINE0816_LOCUS22032</name>
</gene>
<comment type="cofactor">
    <cofactor evidence="1 6 7">
        <name>pyridoxal 5'-phosphate</name>
        <dbReference type="ChEBI" id="CHEBI:597326"/>
    </cofactor>
</comment>
<dbReference type="GO" id="GO:0005737">
    <property type="term" value="C:cytoplasm"/>
    <property type="evidence" value="ECO:0007669"/>
    <property type="project" value="TreeGrafter"/>
</dbReference>
<evidence type="ECO:0008006" key="9">
    <source>
        <dbReference type="Google" id="ProtNLM"/>
    </source>
</evidence>
<dbReference type="SUPFAM" id="SSF53383">
    <property type="entry name" value="PLP-dependent transferases"/>
    <property type="match status" value="1"/>
</dbReference>
<reference evidence="8" key="1">
    <citation type="submission" date="2021-01" db="EMBL/GenBank/DDBJ databases">
        <authorList>
            <person name="Corre E."/>
            <person name="Pelletier E."/>
            <person name="Niang G."/>
            <person name="Scheremetjew M."/>
            <person name="Finn R."/>
            <person name="Kale V."/>
            <person name="Holt S."/>
            <person name="Cochrane G."/>
            <person name="Meng A."/>
            <person name="Brown T."/>
            <person name="Cohen L."/>
        </authorList>
    </citation>
    <scope>NUCLEOTIDE SEQUENCE</scope>
    <source>
        <strain evidence="8">CCAP1064/1</strain>
    </source>
</reference>
<protein>
    <recommendedName>
        <fullName evidence="9">Glutamate decarboxylase</fullName>
    </recommendedName>
</protein>
<feature type="modified residue" description="N6-(pyridoxal phosphate)lysine" evidence="6">
    <location>
        <position position="213"/>
    </location>
</feature>
<keyword evidence="3" id="KW-0210">Decarboxylase</keyword>
<dbReference type="PANTHER" id="PTHR45677">
    <property type="entry name" value="GLUTAMATE DECARBOXYLASE-RELATED"/>
    <property type="match status" value="1"/>
</dbReference>
<evidence type="ECO:0000256" key="5">
    <source>
        <dbReference type="ARBA" id="ARBA00023239"/>
    </source>
</evidence>
<sequence>MPATLNSNIHTVELSLTLTKIEKSCLEKIVRCWLNNDEEESPMHDEMFVPGENFFNLYSLLLARDTMHPNLCQKGMHRSTNPLVAFCSDSAHYSYKKSAIVTGLGEDNLIEVQSDANGAMDPAALREAIAKSLKEGKRPFYVGTTAGTTVLGAFDPFDEIVSVCNEFTELNGGNKLWVHVDGAWGGGAMLSPTQKHLMAGAERADSFCWNPHKMLGIPLQCSAFVTRHQGSLQKANSAFAEYLFQPDKNNAGADLGDRTIQCGRKADALKLWLSWKARGDEGFAKCIDRSFGLGKFMQSEVETSDDKFIMVRDSQCSNVCFWYIPPRLRPFDPKTASKDQWTELSKVAPKMKNLMQDKGDAMIGFQPITDKGLVNFFRLVLPSPRHVTELDLRELLARMDAYGQDF</sequence>
<dbReference type="GO" id="GO:0019752">
    <property type="term" value="P:carboxylic acid metabolic process"/>
    <property type="evidence" value="ECO:0007669"/>
    <property type="project" value="InterPro"/>
</dbReference>
<dbReference type="AlphaFoldDB" id="A0A7S0GKL9"/>
<dbReference type="InterPro" id="IPR021115">
    <property type="entry name" value="Pyridoxal-P_BS"/>
</dbReference>